<feature type="domain" description="Glycosyl hydrolase family 13 catalytic" evidence="19">
    <location>
        <begin position="33"/>
        <end position="395"/>
    </location>
</feature>
<dbReference type="AlphaFoldDB" id="A0A9P3PJW7"/>
<evidence type="ECO:0000256" key="17">
    <source>
        <dbReference type="PIRSR" id="PIRSR001024-5"/>
    </source>
</evidence>
<evidence type="ECO:0000256" key="11">
    <source>
        <dbReference type="ARBA" id="ARBA00023277"/>
    </source>
</evidence>
<evidence type="ECO:0000256" key="10">
    <source>
        <dbReference type="ARBA" id="ARBA00023180"/>
    </source>
</evidence>
<dbReference type="SMART" id="SM00642">
    <property type="entry name" value="Aamy"/>
    <property type="match status" value="1"/>
</dbReference>
<accession>A0A9P3PJW7</accession>
<dbReference type="OrthoDB" id="204980at2759"/>
<feature type="signal peptide" evidence="18">
    <location>
        <begin position="1"/>
        <end position="20"/>
    </location>
</feature>
<dbReference type="EMBL" id="BRPK01000003">
    <property type="protein sequence ID" value="GLB36809.1"/>
    <property type="molecule type" value="Genomic_DNA"/>
</dbReference>
<evidence type="ECO:0000256" key="13">
    <source>
        <dbReference type="PIRSR" id="PIRSR001024-1"/>
    </source>
</evidence>
<protein>
    <recommendedName>
        <fullName evidence="4">alpha-amylase</fullName>
        <ecNumber evidence="4">3.2.1.1</ecNumber>
    </recommendedName>
</protein>
<dbReference type="SUPFAM" id="SSF51011">
    <property type="entry name" value="Glycosyl hydrolase domain"/>
    <property type="match status" value="1"/>
</dbReference>
<proteinExistence type="inferred from homology"/>
<feature type="binding site" evidence="15">
    <location>
        <position position="187"/>
    </location>
    <ligand>
        <name>Ca(2+)</name>
        <dbReference type="ChEBI" id="CHEBI:29108"/>
        <label>1</label>
    </ligand>
</feature>
<dbReference type="InterPro" id="IPR013780">
    <property type="entry name" value="Glyco_hydro_b"/>
</dbReference>
<evidence type="ECO:0000256" key="16">
    <source>
        <dbReference type="PIRSR" id="PIRSR001024-4"/>
    </source>
</evidence>
<feature type="binding site" evidence="15">
    <location>
        <position position="141"/>
    </location>
    <ligand>
        <name>Ca(2+)</name>
        <dbReference type="ChEBI" id="CHEBI:29108"/>
        <label>1</label>
    </ligand>
</feature>
<reference evidence="20" key="1">
    <citation type="submission" date="2022-07" db="EMBL/GenBank/DDBJ databases">
        <title>The genome of Lyophyllum shimeji provides insight into the initial evolution of ectomycorrhizal fungal genome.</title>
        <authorList>
            <person name="Kobayashi Y."/>
            <person name="Shibata T."/>
            <person name="Hirakawa H."/>
            <person name="Shigenobu S."/>
            <person name="Nishiyama T."/>
            <person name="Yamada A."/>
            <person name="Hasebe M."/>
            <person name="Kawaguchi M."/>
        </authorList>
    </citation>
    <scope>NUCLEOTIDE SEQUENCE</scope>
    <source>
        <strain evidence="20">AT787</strain>
    </source>
</reference>
<evidence type="ECO:0000256" key="4">
    <source>
        <dbReference type="ARBA" id="ARBA00012595"/>
    </source>
</evidence>
<dbReference type="PANTHER" id="PTHR10357">
    <property type="entry name" value="ALPHA-AMYLASE FAMILY MEMBER"/>
    <property type="match status" value="1"/>
</dbReference>
<comment type="catalytic activity">
    <reaction evidence="1">
        <text>Endohydrolysis of (1-&gt;4)-alpha-D-glucosidic linkages in polysaccharides containing three or more (1-&gt;4)-alpha-linked D-glucose units.</text>
        <dbReference type="EC" id="3.2.1.1"/>
    </reaction>
</comment>
<evidence type="ECO:0000256" key="1">
    <source>
        <dbReference type="ARBA" id="ARBA00000548"/>
    </source>
</evidence>
<dbReference type="SUPFAM" id="SSF51445">
    <property type="entry name" value="(Trans)glycosidases"/>
    <property type="match status" value="1"/>
</dbReference>
<feature type="chain" id="PRO_5040293848" description="alpha-amylase" evidence="18">
    <location>
        <begin position="21"/>
        <end position="536"/>
    </location>
</feature>
<evidence type="ECO:0000256" key="7">
    <source>
        <dbReference type="ARBA" id="ARBA00022801"/>
    </source>
</evidence>
<dbReference type="FunFam" id="3.20.20.80:FF:000120">
    <property type="entry name" value="Alpha-amylase A"/>
    <property type="match status" value="1"/>
</dbReference>
<organism evidence="20 21">
    <name type="scientific">Lyophyllum shimeji</name>
    <name type="common">Hon-shimeji</name>
    <name type="synonym">Tricholoma shimeji</name>
    <dbReference type="NCBI Taxonomy" id="47721"/>
    <lineage>
        <taxon>Eukaryota</taxon>
        <taxon>Fungi</taxon>
        <taxon>Dikarya</taxon>
        <taxon>Basidiomycota</taxon>
        <taxon>Agaricomycotina</taxon>
        <taxon>Agaricomycetes</taxon>
        <taxon>Agaricomycetidae</taxon>
        <taxon>Agaricales</taxon>
        <taxon>Tricholomatineae</taxon>
        <taxon>Lyophyllaceae</taxon>
        <taxon>Lyophyllum</taxon>
    </lineage>
</organism>
<feature type="binding site" evidence="15">
    <location>
        <position position="255"/>
    </location>
    <ligand>
        <name>Ca(2+)</name>
        <dbReference type="ChEBI" id="CHEBI:29108"/>
        <label>2</label>
    </ligand>
</feature>
<keyword evidence="5 15" id="KW-0479">Metal-binding</keyword>
<dbReference type="Pfam" id="PF00128">
    <property type="entry name" value="Alpha-amylase"/>
    <property type="match status" value="1"/>
</dbReference>
<keyword evidence="9 16" id="KW-1015">Disulfide bond</keyword>
<feature type="binding site" evidence="15">
    <location>
        <position position="200"/>
    </location>
    <ligand>
        <name>Ca(2+)</name>
        <dbReference type="ChEBI" id="CHEBI:29108"/>
        <label>1</label>
    </ligand>
</feature>
<sequence>MFGKIPTLLPALLLARCVLSATPDEWRGRSIYQVVTDRFALADNSTSQPCDVSARKYCGGTWKGITNHLDYIQNMGFDAVWISPVVENIENETAYGEAYHGYWAQDIYSLNNHFGSKDDLNELVTAMHFRGMYLMLDIVVNHLVSVPKNGSTDIQTLDFSLIQPFSNASDYHPYCEITDYNNQTDVEQCWIGDKKLPLADLNTEDKDIVNTMNEWVKDIVKKYNVDGLRIDTAKHIRKDFWPEFVASAGTFAMGEVLSDNTTYTAAYTEVIGGVLDYPTWFPLTAAFTSPKGNLSALATSAVQARKQYKNGAFLTGAFLENHDQPRFQSITQDQALVKNAMMWPFVHDSIPILYYGQEQGYTGNNDPNNREALWPSNFDTSKPLVNHVKAMNAARKAAIAANSSYTTAPMSFLAQSDNGLVVSKPPLVALLTNVGNSSTAATTWDIPASTFKGSETVVNVLDCKTMTAAPDGSLHVRVQGGMPQLLLPGSVLSKSGNLCTKVAAGGKSGAGFSTQASWSLVWGFLGLGLGKALMHM</sequence>
<feature type="binding site" evidence="17">
    <location>
        <position position="103"/>
    </location>
    <ligand>
        <name>substrate</name>
    </ligand>
</feature>
<evidence type="ECO:0000256" key="14">
    <source>
        <dbReference type="PIRSR" id="PIRSR001024-2"/>
    </source>
</evidence>
<evidence type="ECO:0000259" key="19">
    <source>
        <dbReference type="SMART" id="SM00642"/>
    </source>
</evidence>
<evidence type="ECO:0000313" key="21">
    <source>
        <dbReference type="Proteomes" id="UP001063166"/>
    </source>
</evidence>
<keyword evidence="12" id="KW-0326">Glycosidase</keyword>
<keyword evidence="8 15" id="KW-0106">Calcium</keyword>
<dbReference type="CDD" id="cd11319">
    <property type="entry name" value="AmyAc_euk_AmyA"/>
    <property type="match status" value="1"/>
</dbReference>
<feature type="binding site" evidence="15">
    <location>
        <position position="231"/>
    </location>
    <ligand>
        <name>Ca(2+)</name>
        <dbReference type="ChEBI" id="CHEBI:29108"/>
        <label>2</label>
    </ligand>
</feature>
<keyword evidence="6 18" id="KW-0732">Signal</keyword>
<keyword evidence="11" id="KW-0119">Carbohydrate metabolism</keyword>
<gene>
    <name evidence="20" type="ORF">LshimejAT787_0310960</name>
</gene>
<feature type="active site" description="Proton donor" evidence="13">
    <location>
        <position position="255"/>
    </location>
</feature>
<evidence type="ECO:0000256" key="6">
    <source>
        <dbReference type="ARBA" id="ARBA00022729"/>
    </source>
</evidence>
<feature type="binding site" evidence="17">
    <location>
        <position position="370"/>
    </location>
    <ligand>
        <name>substrate</name>
    </ligand>
</feature>
<evidence type="ECO:0000256" key="15">
    <source>
        <dbReference type="PIRSR" id="PIRSR001024-3"/>
    </source>
</evidence>
<keyword evidence="21" id="KW-1185">Reference proteome</keyword>
<feature type="binding site" evidence="17">
    <location>
        <position position="142"/>
    </location>
    <ligand>
        <name>substrate</name>
    </ligand>
</feature>
<keyword evidence="10" id="KW-0325">Glycoprotein</keyword>
<feature type="binding site" evidence="17">
    <location>
        <position position="323"/>
    </location>
    <ligand>
        <name>substrate</name>
    </ligand>
</feature>
<feature type="binding site" evidence="17">
    <location>
        <position position="229"/>
    </location>
    <ligand>
        <name>substrate</name>
    </ligand>
</feature>
<evidence type="ECO:0000256" key="12">
    <source>
        <dbReference type="ARBA" id="ARBA00023295"/>
    </source>
</evidence>
<dbReference type="PIRSF" id="PIRSF001024">
    <property type="entry name" value="Alph-amyl_fung"/>
    <property type="match status" value="1"/>
</dbReference>
<evidence type="ECO:0000256" key="2">
    <source>
        <dbReference type="ARBA" id="ARBA00001913"/>
    </source>
</evidence>
<keyword evidence="7" id="KW-0378">Hydrolase</keyword>
<evidence type="ECO:0000256" key="3">
    <source>
        <dbReference type="ARBA" id="ARBA00008061"/>
    </source>
</evidence>
<evidence type="ECO:0000313" key="20">
    <source>
        <dbReference type="EMBL" id="GLB36809.1"/>
    </source>
</evidence>
<evidence type="ECO:0000256" key="8">
    <source>
        <dbReference type="ARBA" id="ARBA00022837"/>
    </source>
</evidence>
<comment type="caution">
    <text evidence="20">The sequence shown here is derived from an EMBL/GenBank/DDBJ whole genome shotgun (WGS) entry which is preliminary data.</text>
</comment>
<dbReference type="Gene3D" id="2.60.40.1180">
    <property type="entry name" value="Golgi alpha-mannosidase II"/>
    <property type="match status" value="1"/>
</dbReference>
<dbReference type="Proteomes" id="UP001063166">
    <property type="component" value="Unassembled WGS sequence"/>
</dbReference>
<dbReference type="Pfam" id="PF09260">
    <property type="entry name" value="A_amylase_dom_C"/>
    <property type="match status" value="1"/>
</dbReference>
<feature type="disulfide bond" evidence="16">
    <location>
        <begin position="50"/>
        <end position="58"/>
    </location>
</feature>
<dbReference type="InterPro" id="IPR017853">
    <property type="entry name" value="GH"/>
</dbReference>
<feature type="active site" description="Nucleophile" evidence="13">
    <location>
        <position position="231"/>
    </location>
</feature>
<dbReference type="PANTHER" id="PTHR10357:SF215">
    <property type="entry name" value="ALPHA-AMYLASE 1"/>
    <property type="match status" value="1"/>
</dbReference>
<dbReference type="GO" id="GO:0016052">
    <property type="term" value="P:carbohydrate catabolic process"/>
    <property type="evidence" value="ECO:0007669"/>
    <property type="project" value="InterPro"/>
</dbReference>
<name>A0A9P3PJW7_LYOSH</name>
<evidence type="ECO:0000256" key="5">
    <source>
        <dbReference type="ARBA" id="ARBA00022723"/>
    </source>
</evidence>
<dbReference type="EC" id="3.2.1.1" evidence="4"/>
<feature type="site" description="Transition state stabilizer" evidence="14">
    <location>
        <position position="323"/>
    </location>
</feature>
<comment type="cofactor">
    <cofactor evidence="2">
        <name>Ca(2+)</name>
        <dbReference type="ChEBI" id="CHEBI:29108"/>
    </cofactor>
</comment>
<feature type="binding site" evidence="15">
    <location>
        <position position="235"/>
    </location>
    <ligand>
        <name>Ca(2+)</name>
        <dbReference type="ChEBI" id="CHEBI:29108"/>
        <label>1</label>
    </ligand>
</feature>
<dbReference type="InterPro" id="IPR013777">
    <property type="entry name" value="A-amylase-like"/>
</dbReference>
<feature type="disulfide bond" evidence="16">
    <location>
        <begin position="463"/>
        <end position="499"/>
    </location>
</feature>
<dbReference type="GO" id="GO:0005509">
    <property type="term" value="F:calcium ion binding"/>
    <property type="evidence" value="ECO:0007669"/>
    <property type="project" value="InterPro"/>
</dbReference>
<dbReference type="InterPro" id="IPR015340">
    <property type="entry name" value="A_amylase_C_dom"/>
</dbReference>
<evidence type="ECO:0000256" key="18">
    <source>
        <dbReference type="SAM" id="SignalP"/>
    </source>
</evidence>
<dbReference type="Gene3D" id="3.20.20.80">
    <property type="entry name" value="Glycosidases"/>
    <property type="match status" value="1"/>
</dbReference>
<dbReference type="GO" id="GO:0004556">
    <property type="term" value="F:alpha-amylase activity"/>
    <property type="evidence" value="ECO:0007669"/>
    <property type="project" value="UniProtKB-EC"/>
</dbReference>
<feature type="disulfide bond" evidence="16">
    <location>
        <begin position="175"/>
        <end position="189"/>
    </location>
</feature>
<evidence type="ECO:0000256" key="9">
    <source>
        <dbReference type="ARBA" id="ARBA00023157"/>
    </source>
</evidence>
<dbReference type="InterPro" id="IPR006047">
    <property type="entry name" value="GH13_cat_dom"/>
</dbReference>
<comment type="similarity">
    <text evidence="3">Belongs to the glycosyl hydrolase 13 family.</text>
</comment>